<feature type="transmembrane region" description="Helical" evidence="1">
    <location>
        <begin position="6"/>
        <end position="22"/>
    </location>
</feature>
<organism evidence="2 3">
    <name type="scientific">Heyndrickxia ginsengihumi</name>
    <dbReference type="NCBI Taxonomy" id="363870"/>
    <lineage>
        <taxon>Bacteria</taxon>
        <taxon>Bacillati</taxon>
        <taxon>Bacillota</taxon>
        <taxon>Bacilli</taxon>
        <taxon>Bacillales</taxon>
        <taxon>Bacillaceae</taxon>
        <taxon>Heyndrickxia</taxon>
    </lineage>
</organism>
<comment type="caution">
    <text evidence="2">The sequence shown here is derived from an EMBL/GenBank/DDBJ whole genome shotgun (WGS) entry which is preliminary data.</text>
</comment>
<keyword evidence="1" id="KW-0472">Membrane</keyword>
<evidence type="ECO:0000313" key="2">
    <source>
        <dbReference type="EMBL" id="NEY20469.1"/>
    </source>
</evidence>
<protein>
    <submittedName>
        <fullName evidence="2">Uncharacterized protein</fullName>
    </submittedName>
</protein>
<evidence type="ECO:0000313" key="3">
    <source>
        <dbReference type="Proteomes" id="UP000476934"/>
    </source>
</evidence>
<dbReference type="Proteomes" id="UP000476934">
    <property type="component" value="Unassembled WGS sequence"/>
</dbReference>
<keyword evidence="1" id="KW-0812">Transmembrane</keyword>
<evidence type="ECO:0000256" key="1">
    <source>
        <dbReference type="SAM" id="Phobius"/>
    </source>
</evidence>
<reference evidence="2 3" key="2">
    <citation type="submission" date="2020-03" db="EMBL/GenBank/DDBJ databases">
        <title>Bacillus aquiflavi sp. nov., isolated from yellow water of strong flavor Chinese baijiu in Yibin region of China.</title>
        <authorList>
            <person name="Xie J."/>
        </authorList>
    </citation>
    <scope>NUCLEOTIDE SEQUENCE [LARGE SCALE GENOMIC DNA]</scope>
    <source>
        <strain evidence="2 3">Gsoil 114</strain>
    </source>
</reference>
<keyword evidence="3" id="KW-1185">Reference proteome</keyword>
<keyword evidence="1" id="KW-1133">Transmembrane helix</keyword>
<dbReference type="RefSeq" id="WP_025731472.1">
    <property type="nucleotide sequence ID" value="NZ_JAAIWK010000017.1"/>
</dbReference>
<accession>A0A6M0P8W3</accession>
<name>A0A6M0P8W3_9BACI</name>
<proteinExistence type="predicted"/>
<reference evidence="2 3" key="1">
    <citation type="submission" date="2020-02" db="EMBL/GenBank/DDBJ databases">
        <authorList>
            <person name="Feng H."/>
        </authorList>
    </citation>
    <scope>NUCLEOTIDE SEQUENCE [LARGE SCALE GENOMIC DNA]</scope>
    <source>
        <strain evidence="2 3">Gsoil 114</strain>
    </source>
</reference>
<dbReference type="EMBL" id="JAAIWK010000017">
    <property type="protein sequence ID" value="NEY20469.1"/>
    <property type="molecule type" value="Genomic_DNA"/>
</dbReference>
<sequence>MRKLAVITLFIHVIISFISINWGRKKEIRQDRKLYIALMLGGFIWSQLQTEYLILRINKKIDNKKSFNYREHH</sequence>
<dbReference type="AlphaFoldDB" id="A0A6M0P8W3"/>
<gene>
    <name evidence="2" type="ORF">G4D61_10930</name>
</gene>